<evidence type="ECO:0000256" key="6">
    <source>
        <dbReference type="ARBA" id="ARBA00022475"/>
    </source>
</evidence>
<evidence type="ECO:0000256" key="11">
    <source>
        <dbReference type="SAM" id="Phobius"/>
    </source>
</evidence>
<feature type="transmembrane region" description="Helical" evidence="11">
    <location>
        <begin position="236"/>
        <end position="258"/>
    </location>
</feature>
<keyword evidence="7 11" id="KW-0812">Transmembrane</keyword>
<dbReference type="PANTHER" id="PTHR43738:SF1">
    <property type="entry name" value="HEMIN TRANSPORT SYSTEM PERMEASE PROTEIN HRTB-RELATED"/>
    <property type="match status" value="1"/>
</dbReference>
<proteinExistence type="inferred from homology"/>
<dbReference type="Proteomes" id="UP000784700">
    <property type="component" value="Unassembled WGS sequence"/>
</dbReference>
<evidence type="ECO:0000256" key="3">
    <source>
        <dbReference type="ARBA" id="ARBA00011131"/>
    </source>
</evidence>
<comment type="function">
    <text evidence="10">Part of the ABC transporter complex hrt involved in hemin import. Responsible for the translocation of the substrate across the membrane.</text>
</comment>
<feature type="transmembrane region" description="Helical" evidence="11">
    <location>
        <begin position="12"/>
        <end position="36"/>
    </location>
</feature>
<sequence>MFLSIKEMKKNKLRYGLIGLVIILIAYLIFVLTALANGLSSSNRQAIDTWNASNIVLNADANGSLNQSTLTNKQANSTKAGKNQARITQLSANVQNLKKGDKTGAQILGINKKQYIYDDLNIVQGRKFKNAKEVVVDQSLINENHYHLGQLITMGNNSPKFKIVGVTKNAKLNVAPVIYGAENDIQAFKFGNNKVKNISAIVTKNNVSNLSNGTQVLSINDFIQKLPGYSAQNNTFTFMIIFLLLITLFIIAIFLYVLTMQKIPFFAVMKIQGIANSYLIKNIVSQAVILSVIGVAISGLLTLITAVLMPAAVPMTFNTLLISGTALLLVLMAIIGAIIPMRTVTKIDPATVIGG</sequence>
<dbReference type="InterPro" id="IPR051125">
    <property type="entry name" value="ABC-4/HrtB_transporter"/>
</dbReference>
<keyword evidence="5" id="KW-0813">Transport</keyword>
<feature type="transmembrane region" description="Helical" evidence="11">
    <location>
        <begin position="320"/>
        <end position="339"/>
    </location>
</feature>
<evidence type="ECO:0000313" key="14">
    <source>
        <dbReference type="Proteomes" id="UP000784700"/>
    </source>
</evidence>
<evidence type="ECO:0000256" key="4">
    <source>
        <dbReference type="ARBA" id="ARBA00016962"/>
    </source>
</evidence>
<evidence type="ECO:0000256" key="2">
    <source>
        <dbReference type="ARBA" id="ARBA00008697"/>
    </source>
</evidence>
<dbReference type="RefSeq" id="WP_140934428.1">
    <property type="nucleotide sequence ID" value="NZ_QUBF01000003.1"/>
</dbReference>
<dbReference type="GeneID" id="58108362"/>
<dbReference type="InterPro" id="IPR003838">
    <property type="entry name" value="ABC3_permease_C"/>
</dbReference>
<comment type="subcellular location">
    <subcellularLocation>
        <location evidence="1">Cell membrane</location>
        <topology evidence="1">Multi-pass membrane protein</topology>
    </subcellularLocation>
</comment>
<dbReference type="Pfam" id="PF02687">
    <property type="entry name" value="FtsX"/>
    <property type="match status" value="1"/>
</dbReference>
<keyword evidence="8 11" id="KW-1133">Transmembrane helix</keyword>
<feature type="domain" description="ABC3 transporter permease C-terminal" evidence="12">
    <location>
        <begin position="238"/>
        <end position="349"/>
    </location>
</feature>
<organism evidence="13 14">
    <name type="scientific">Apilactobacillus micheneri</name>
    <dbReference type="NCBI Taxonomy" id="1899430"/>
    <lineage>
        <taxon>Bacteria</taxon>
        <taxon>Bacillati</taxon>
        <taxon>Bacillota</taxon>
        <taxon>Bacilli</taxon>
        <taxon>Lactobacillales</taxon>
        <taxon>Lactobacillaceae</taxon>
        <taxon>Apilactobacillus</taxon>
    </lineage>
</organism>
<comment type="caution">
    <text evidence="13">The sequence shown here is derived from an EMBL/GenBank/DDBJ whole genome shotgun (WGS) entry which is preliminary data.</text>
</comment>
<keyword evidence="9 11" id="KW-0472">Membrane</keyword>
<reference evidence="13" key="1">
    <citation type="submission" date="2018-08" db="EMBL/GenBank/DDBJ databases">
        <title>Comparative genomics of wild bee and flower associated Lactobacillus reveals potential adaptation to the bee host.</title>
        <authorList>
            <person name="Vuong H.Q."/>
            <person name="Mcfrederick Q.S."/>
        </authorList>
    </citation>
    <scope>NUCLEOTIDE SEQUENCE</scope>
    <source>
        <strain evidence="13">HV_63</strain>
    </source>
</reference>
<feature type="transmembrane region" description="Helical" evidence="11">
    <location>
        <begin position="279"/>
        <end position="308"/>
    </location>
</feature>
<evidence type="ECO:0000313" key="13">
    <source>
        <dbReference type="EMBL" id="TPR44153.1"/>
    </source>
</evidence>
<evidence type="ECO:0000256" key="1">
    <source>
        <dbReference type="ARBA" id="ARBA00004651"/>
    </source>
</evidence>
<evidence type="ECO:0000256" key="8">
    <source>
        <dbReference type="ARBA" id="ARBA00022989"/>
    </source>
</evidence>
<evidence type="ECO:0000256" key="10">
    <source>
        <dbReference type="ARBA" id="ARBA00024973"/>
    </source>
</evidence>
<comment type="subunit">
    <text evidence="3">The complex is composed of two ATP-binding proteins (HrtA), two transmembrane proteins (HrtB) and a solute-binding protein.</text>
</comment>
<evidence type="ECO:0000256" key="7">
    <source>
        <dbReference type="ARBA" id="ARBA00022692"/>
    </source>
</evidence>
<comment type="similarity">
    <text evidence="2">Belongs to the ABC-4 integral membrane protein family. HrtB subfamily.</text>
</comment>
<protein>
    <recommendedName>
        <fullName evidence="4">Putative hemin transport system permease protein HrtB</fullName>
    </recommendedName>
</protein>
<dbReference type="PANTHER" id="PTHR43738">
    <property type="entry name" value="ABC TRANSPORTER, MEMBRANE PROTEIN"/>
    <property type="match status" value="1"/>
</dbReference>
<dbReference type="EMBL" id="QUBG01000003">
    <property type="protein sequence ID" value="TPR44153.1"/>
    <property type="molecule type" value="Genomic_DNA"/>
</dbReference>
<gene>
    <name evidence="13" type="ORF">DY130_03700</name>
</gene>
<evidence type="ECO:0000256" key="9">
    <source>
        <dbReference type="ARBA" id="ARBA00023136"/>
    </source>
</evidence>
<dbReference type="GO" id="GO:0005886">
    <property type="term" value="C:plasma membrane"/>
    <property type="evidence" value="ECO:0007669"/>
    <property type="project" value="UniProtKB-SubCell"/>
</dbReference>
<evidence type="ECO:0000256" key="5">
    <source>
        <dbReference type="ARBA" id="ARBA00022448"/>
    </source>
</evidence>
<accession>A0A9Q8MTS9</accession>
<dbReference type="AlphaFoldDB" id="A0A9Q8MTS9"/>
<name>A0A9Q8MTS9_9LACO</name>
<evidence type="ECO:0000259" key="12">
    <source>
        <dbReference type="Pfam" id="PF02687"/>
    </source>
</evidence>
<keyword evidence="6" id="KW-1003">Cell membrane</keyword>